<keyword evidence="6" id="KW-1185">Reference proteome</keyword>
<feature type="domain" description="Tyr recombinase" evidence="4">
    <location>
        <begin position="166"/>
        <end position="422"/>
    </location>
</feature>
<dbReference type="AlphaFoldDB" id="C0W2C9"/>
<evidence type="ECO:0000313" key="6">
    <source>
        <dbReference type="Proteomes" id="UP000004778"/>
    </source>
</evidence>
<name>C0W2C9_9ACTO</name>
<dbReference type="PANTHER" id="PTHR30349">
    <property type="entry name" value="PHAGE INTEGRASE-RELATED"/>
    <property type="match status" value="1"/>
</dbReference>
<dbReference type="InterPro" id="IPR013762">
    <property type="entry name" value="Integrase-like_cat_sf"/>
</dbReference>
<dbReference type="EMBL" id="ACFH01000003">
    <property type="protein sequence ID" value="EEH67123.1"/>
    <property type="molecule type" value="Genomic_DNA"/>
</dbReference>
<dbReference type="InterPro" id="IPR036365">
    <property type="entry name" value="PGBD-like_sf"/>
</dbReference>
<organism evidence="5 6">
    <name type="scientific">Actinomyces urogenitalis DSM 15434</name>
    <dbReference type="NCBI Taxonomy" id="525246"/>
    <lineage>
        <taxon>Bacteria</taxon>
        <taxon>Bacillati</taxon>
        <taxon>Actinomycetota</taxon>
        <taxon>Actinomycetes</taxon>
        <taxon>Actinomycetales</taxon>
        <taxon>Actinomycetaceae</taxon>
        <taxon>Actinomyces</taxon>
    </lineage>
</organism>
<protein>
    <submittedName>
        <fullName evidence="5">Putative peptidoglycan binding domain protein</fullName>
    </submittedName>
</protein>
<dbReference type="SUPFAM" id="SSF56349">
    <property type="entry name" value="DNA breaking-rejoining enzymes"/>
    <property type="match status" value="2"/>
</dbReference>
<dbReference type="InterPro" id="IPR036366">
    <property type="entry name" value="PGBDSf"/>
</dbReference>
<proteinExistence type="inferred from homology"/>
<dbReference type="PROSITE" id="PS51898">
    <property type="entry name" value="TYR_RECOMBINASE"/>
    <property type="match status" value="1"/>
</dbReference>
<dbReference type="InterPro" id="IPR011010">
    <property type="entry name" value="DNA_brk_join_enz"/>
</dbReference>
<reference evidence="5 6" key="1">
    <citation type="submission" date="2009-01" db="EMBL/GenBank/DDBJ databases">
        <authorList>
            <person name="Qin X."/>
            <person name="Bachman B."/>
            <person name="Battles P."/>
            <person name="Bell A."/>
            <person name="Bess C."/>
            <person name="Bickham C."/>
            <person name="Chaboub L."/>
            <person name="Chen D."/>
            <person name="Coyle M."/>
            <person name="Deiros D.R."/>
            <person name="Dinh H."/>
            <person name="Forbes L."/>
            <person name="Fowler G."/>
            <person name="Francisco L."/>
            <person name="Fu Q."/>
            <person name="Gubbala S."/>
            <person name="Hale W."/>
            <person name="Han Y."/>
            <person name="Hemphill L."/>
            <person name="Highlander S.K."/>
            <person name="Hirani K."/>
            <person name="Hogues M."/>
            <person name="Jackson L."/>
            <person name="Jakkamsetti A."/>
            <person name="Javaid M."/>
            <person name="Jiang H."/>
            <person name="Korchina V."/>
            <person name="Kovar C."/>
            <person name="Lara F."/>
            <person name="Lee S."/>
            <person name="Mata R."/>
            <person name="Mathew T."/>
            <person name="Moen C."/>
            <person name="Morales K."/>
            <person name="Munidasa M."/>
            <person name="Nazareth L."/>
            <person name="Ngo R."/>
            <person name="Nguyen L."/>
            <person name="Okwuonu G."/>
            <person name="Ongeri F."/>
            <person name="Patil S."/>
            <person name="Petrosino J."/>
            <person name="Pham C."/>
            <person name="Pham P."/>
            <person name="Pu L.-L."/>
            <person name="Puazo M."/>
            <person name="Raj R."/>
            <person name="Reid J."/>
            <person name="Rouhana J."/>
            <person name="Saada N."/>
            <person name="Shang Y."/>
            <person name="Simmons D."/>
            <person name="Thornton R."/>
            <person name="Warren J."/>
            <person name="Weissenberger G."/>
            <person name="Zhang J."/>
            <person name="Zhang L."/>
            <person name="Zhou C."/>
            <person name="Zhu D."/>
            <person name="Muzny D."/>
            <person name="Worley K."/>
            <person name="Gibbs R."/>
        </authorList>
    </citation>
    <scope>NUCLEOTIDE SEQUENCE [LARGE SCALE GENOMIC DNA]</scope>
    <source>
        <strain evidence="5 6">DSM 15434</strain>
    </source>
</reference>
<dbReference type="Pfam" id="PF01471">
    <property type="entry name" value="PG_binding_1"/>
    <property type="match status" value="1"/>
</dbReference>
<evidence type="ECO:0000256" key="3">
    <source>
        <dbReference type="ARBA" id="ARBA00023172"/>
    </source>
</evidence>
<sequence length="448" mass="47873">MATVSAYTTASGERRYRVRYRTPERRQTDKRGFKRKADAMAFAATVEVSKSTGAYVPASAGRVTVGELGRAWLRRREAVMRPKTHYADMQMWKVHVLPRWGGVAVGDVRRTAVASWVAELSAGGLGASGVGQAVGVLRGVLDDAVSDRQIVVNPARGLDLPEKVERERVYLDAGQLSRLVACAGEAGGVLAFLGWTGLRFGEASALRVGCVDMMRRRVRVVRTASDVGGMIVEGEPKTVKGRRSVPFPEFLAPMVGQAVAGKGPDGLVFTSPEGKQLRGGNVRKRVLAPAQREAGSVVGRVQAAVGVATARRGPVFDRETVDAVASWQLRHGLEASGRVDRPTWEALTRLEGLTGRFLPVGEGARDFGPLTLHDLRHTAASLAISAGANVKAVQAMLGHKSAAMTLDTYADLFPDDLDAVALALDDMGRSAFTDVVGKVWARGLQVVA</sequence>
<dbReference type="HOGENOM" id="CLU_027562_17_5_11"/>
<dbReference type="OrthoDB" id="148546at2"/>
<dbReference type="Pfam" id="PF00589">
    <property type="entry name" value="Phage_integrase"/>
    <property type="match status" value="1"/>
</dbReference>
<dbReference type="InterPro" id="IPR002104">
    <property type="entry name" value="Integrase_catalytic"/>
</dbReference>
<keyword evidence="2" id="KW-0238">DNA-binding</keyword>
<gene>
    <name evidence="5" type="ORF">HMPREF0058_0023</name>
</gene>
<dbReference type="GO" id="GO:0015074">
    <property type="term" value="P:DNA integration"/>
    <property type="evidence" value="ECO:0007669"/>
    <property type="project" value="InterPro"/>
</dbReference>
<evidence type="ECO:0000256" key="2">
    <source>
        <dbReference type="ARBA" id="ARBA00023125"/>
    </source>
</evidence>
<accession>C0W2C9</accession>
<dbReference type="Gene3D" id="1.10.150.130">
    <property type="match status" value="1"/>
</dbReference>
<dbReference type="GO" id="GO:0006310">
    <property type="term" value="P:DNA recombination"/>
    <property type="evidence" value="ECO:0007669"/>
    <property type="project" value="UniProtKB-KW"/>
</dbReference>
<dbReference type="SUPFAM" id="SSF47090">
    <property type="entry name" value="PGBD-like"/>
    <property type="match status" value="1"/>
</dbReference>
<keyword evidence="3" id="KW-0233">DNA recombination</keyword>
<dbReference type="InterPro" id="IPR002477">
    <property type="entry name" value="Peptidoglycan-bd-like"/>
</dbReference>
<dbReference type="PANTHER" id="PTHR30349:SF64">
    <property type="entry name" value="PROPHAGE INTEGRASE INTD-RELATED"/>
    <property type="match status" value="1"/>
</dbReference>
<dbReference type="Proteomes" id="UP000004778">
    <property type="component" value="Unassembled WGS sequence"/>
</dbReference>
<dbReference type="RefSeq" id="WP_006549323.1">
    <property type="nucleotide sequence ID" value="NZ_DS999576.1"/>
</dbReference>
<dbReference type="InterPro" id="IPR010998">
    <property type="entry name" value="Integrase_recombinase_N"/>
</dbReference>
<evidence type="ECO:0000256" key="1">
    <source>
        <dbReference type="ARBA" id="ARBA00008857"/>
    </source>
</evidence>
<evidence type="ECO:0000313" key="5">
    <source>
        <dbReference type="EMBL" id="EEH67123.1"/>
    </source>
</evidence>
<dbReference type="eggNOG" id="COG4974">
    <property type="taxonomic scope" value="Bacteria"/>
</dbReference>
<dbReference type="Gene3D" id="1.10.443.10">
    <property type="entry name" value="Intergrase catalytic core"/>
    <property type="match status" value="1"/>
</dbReference>
<dbReference type="GO" id="GO:0003677">
    <property type="term" value="F:DNA binding"/>
    <property type="evidence" value="ECO:0007669"/>
    <property type="project" value="UniProtKB-KW"/>
</dbReference>
<evidence type="ECO:0000259" key="4">
    <source>
        <dbReference type="PROSITE" id="PS51898"/>
    </source>
</evidence>
<comment type="caution">
    <text evidence="5">The sequence shown here is derived from an EMBL/GenBank/DDBJ whole genome shotgun (WGS) entry which is preliminary data.</text>
</comment>
<dbReference type="Gene3D" id="1.10.101.10">
    <property type="entry name" value="PGBD-like superfamily/PGBD"/>
    <property type="match status" value="1"/>
</dbReference>
<dbReference type="InterPro" id="IPR050090">
    <property type="entry name" value="Tyrosine_recombinase_XerCD"/>
</dbReference>
<comment type="similarity">
    <text evidence="1">Belongs to the 'phage' integrase family.</text>
</comment>